<organism evidence="1 2">
    <name type="scientific">Nicrophorus vespilloides</name>
    <name type="common">Boreal carrion beetle</name>
    <dbReference type="NCBI Taxonomy" id="110193"/>
    <lineage>
        <taxon>Eukaryota</taxon>
        <taxon>Metazoa</taxon>
        <taxon>Ecdysozoa</taxon>
        <taxon>Arthropoda</taxon>
        <taxon>Hexapoda</taxon>
        <taxon>Insecta</taxon>
        <taxon>Pterygota</taxon>
        <taxon>Neoptera</taxon>
        <taxon>Endopterygota</taxon>
        <taxon>Coleoptera</taxon>
        <taxon>Polyphaga</taxon>
        <taxon>Staphyliniformia</taxon>
        <taxon>Silphidae</taxon>
        <taxon>Nicrophorinae</taxon>
        <taxon>Nicrophorus</taxon>
    </lineage>
</organism>
<dbReference type="RefSeq" id="XP_017786864.1">
    <property type="nucleotide sequence ID" value="XM_017931375.1"/>
</dbReference>
<keyword evidence="1" id="KW-1185">Reference proteome</keyword>
<reference evidence="2" key="1">
    <citation type="submission" date="2025-08" db="UniProtKB">
        <authorList>
            <consortium name="RefSeq"/>
        </authorList>
    </citation>
    <scope>IDENTIFICATION</scope>
    <source>
        <tissue evidence="2">Whole Larva</tissue>
    </source>
</reference>
<evidence type="ECO:0000313" key="1">
    <source>
        <dbReference type="Proteomes" id="UP000695000"/>
    </source>
</evidence>
<name>A0ABM1NJ64_NICVS</name>
<accession>A0ABM1NJ64</accession>
<sequence length="255" mass="29356">MSIPSLTILRKFPRKFSVEIFTRNFSRRTVNTDGSFKVVKSRQVQKDNVTTLAQRDPNIEILTSKNFPFFLRGDVGPAWYDVHTTVSDEKVLLLPEDERSGNIACRIQACPQVLRKTVYDLFPHRNLSQSDLSVVTINIKTDLKLLRKNNEMETEKLAQRFVMTAKNVCSKLRSLGYWADFINPFSGRPYFSVTVGNELYSTDEKFRCMDFQIFEIEKCLIISNEEDKPKKSFIGSLFTNAPAHKDHLSSVVEQV</sequence>
<protein>
    <submittedName>
        <fullName evidence="2">Methylmalonic aciduria and homocystinuria type D homolog, mitochondrial-like</fullName>
    </submittedName>
</protein>
<dbReference type="GeneID" id="108569715"/>
<dbReference type="Pfam" id="PF10229">
    <property type="entry name" value="MMADHC"/>
    <property type="match status" value="1"/>
</dbReference>
<dbReference type="Proteomes" id="UP000695000">
    <property type="component" value="Unplaced"/>
</dbReference>
<proteinExistence type="predicted"/>
<gene>
    <name evidence="2" type="primary">LOC108569715</name>
</gene>
<dbReference type="InterPro" id="IPR019362">
    <property type="entry name" value="MMADHC"/>
</dbReference>
<dbReference type="PANTHER" id="PTHR13192">
    <property type="entry name" value="MY011 PROTEIN"/>
    <property type="match status" value="1"/>
</dbReference>
<evidence type="ECO:0000313" key="2">
    <source>
        <dbReference type="RefSeq" id="XP_017786864.1"/>
    </source>
</evidence>
<dbReference type="PANTHER" id="PTHR13192:SF3">
    <property type="entry name" value="COBALAMIN TRAFFICKING PROTEIN CBLD"/>
    <property type="match status" value="1"/>
</dbReference>